<evidence type="ECO:0000256" key="1">
    <source>
        <dbReference type="SAM" id="MobiDB-lite"/>
    </source>
</evidence>
<evidence type="ECO:0000313" key="3">
    <source>
        <dbReference type="EMBL" id="UQA94420.1"/>
    </source>
</evidence>
<dbReference type="Proteomes" id="UP000830115">
    <property type="component" value="Chromosome"/>
</dbReference>
<dbReference type="RefSeq" id="WP_248865291.1">
    <property type="nucleotide sequence ID" value="NZ_CP086322.1"/>
</dbReference>
<proteinExistence type="predicted"/>
<keyword evidence="2" id="KW-0732">Signal</keyword>
<keyword evidence="4" id="KW-1185">Reference proteome</keyword>
<feature type="signal peptide" evidence="2">
    <location>
        <begin position="1"/>
        <end position="34"/>
    </location>
</feature>
<evidence type="ECO:0000313" key="4">
    <source>
        <dbReference type="Proteomes" id="UP000830115"/>
    </source>
</evidence>
<sequence length="147" mass="15133">MNIALLKRPRVRRIAAASLIAATALGTTATAVHAATSSTDHTPARTVAAKPSVSSSPGGKQETAERSQGQDGVTGTLSGTLTYLAPGKLTVVSDSGEEQAFFVSTDTKVRYGTESPTLAQLEQAAKQGGVEVRVHVVDGVATDITER</sequence>
<accession>A0ABY4MDD3</accession>
<feature type="compositionally biased region" description="Polar residues" evidence="1">
    <location>
        <begin position="66"/>
        <end position="79"/>
    </location>
</feature>
<feature type="chain" id="PRO_5045700332" evidence="2">
    <location>
        <begin position="35"/>
        <end position="147"/>
    </location>
</feature>
<organism evidence="3 4">
    <name type="scientific">Streptomyces halobius</name>
    <dbReference type="NCBI Taxonomy" id="2879846"/>
    <lineage>
        <taxon>Bacteria</taxon>
        <taxon>Bacillati</taxon>
        <taxon>Actinomycetota</taxon>
        <taxon>Actinomycetes</taxon>
        <taxon>Kitasatosporales</taxon>
        <taxon>Streptomycetaceae</taxon>
        <taxon>Streptomyces</taxon>
    </lineage>
</organism>
<name>A0ABY4MDD3_9ACTN</name>
<evidence type="ECO:0000256" key="2">
    <source>
        <dbReference type="SAM" id="SignalP"/>
    </source>
</evidence>
<feature type="region of interest" description="Disordered" evidence="1">
    <location>
        <begin position="36"/>
        <end position="79"/>
    </location>
</feature>
<reference evidence="3" key="1">
    <citation type="submission" date="2021-10" db="EMBL/GenBank/DDBJ databases">
        <title>Streptomyces nigrumlapis sp.nov.,an antimicrobial producing actinobacterium isolated from Black Gobi rocks.</title>
        <authorList>
            <person name="Wen Y."/>
            <person name="Zhang W."/>
            <person name="Liu X.G."/>
        </authorList>
    </citation>
    <scope>NUCLEOTIDE SEQUENCE</scope>
    <source>
        <strain evidence="3">ST13-2-2</strain>
    </source>
</reference>
<dbReference type="EMBL" id="CP086322">
    <property type="protein sequence ID" value="UQA94420.1"/>
    <property type="molecule type" value="Genomic_DNA"/>
</dbReference>
<gene>
    <name evidence="3" type="ORF">K9S39_23440</name>
</gene>
<protein>
    <submittedName>
        <fullName evidence="3">Uncharacterized protein</fullName>
    </submittedName>
</protein>